<proteinExistence type="predicted"/>
<evidence type="ECO:0000256" key="1">
    <source>
        <dbReference type="SAM" id="MobiDB-lite"/>
    </source>
</evidence>
<protein>
    <submittedName>
        <fullName evidence="2 4">Uncharacterized protein</fullName>
    </submittedName>
</protein>
<dbReference type="AlphaFoldDB" id="A0A0N4Y9W8"/>
<dbReference type="EMBL" id="UYSL01020953">
    <property type="protein sequence ID" value="VDL76731.1"/>
    <property type="molecule type" value="Genomic_DNA"/>
</dbReference>
<reference evidence="4" key="1">
    <citation type="submission" date="2017-02" db="UniProtKB">
        <authorList>
            <consortium name="WormBaseParasite"/>
        </authorList>
    </citation>
    <scope>IDENTIFICATION</scope>
</reference>
<feature type="region of interest" description="Disordered" evidence="1">
    <location>
        <begin position="62"/>
        <end position="82"/>
    </location>
</feature>
<evidence type="ECO:0000313" key="2">
    <source>
        <dbReference type="EMBL" id="VDL76731.1"/>
    </source>
</evidence>
<dbReference type="Proteomes" id="UP000271162">
    <property type="component" value="Unassembled WGS sequence"/>
</dbReference>
<evidence type="ECO:0000313" key="4">
    <source>
        <dbReference type="WBParaSite" id="NBR_0001314101-mRNA-1"/>
    </source>
</evidence>
<keyword evidence="3" id="KW-1185">Reference proteome</keyword>
<name>A0A0N4Y9W8_NIPBR</name>
<gene>
    <name evidence="2" type="ORF">NBR_LOCUS13142</name>
</gene>
<dbReference type="WBParaSite" id="NBR_0001314101-mRNA-1">
    <property type="protein sequence ID" value="NBR_0001314101-mRNA-1"/>
    <property type="gene ID" value="NBR_0001314101"/>
</dbReference>
<sequence>MTGSASPLSATMAPKMPLGIRESTLFIHRLGSLIHEEQKTTSEYVIQAYYALDDDDYSTYNRNNYYDDDDDYDIGYGGPDSI</sequence>
<accession>A0A0N4Y9W8</accession>
<organism evidence="4">
    <name type="scientific">Nippostrongylus brasiliensis</name>
    <name type="common">Rat hookworm</name>
    <dbReference type="NCBI Taxonomy" id="27835"/>
    <lineage>
        <taxon>Eukaryota</taxon>
        <taxon>Metazoa</taxon>
        <taxon>Ecdysozoa</taxon>
        <taxon>Nematoda</taxon>
        <taxon>Chromadorea</taxon>
        <taxon>Rhabditida</taxon>
        <taxon>Rhabditina</taxon>
        <taxon>Rhabditomorpha</taxon>
        <taxon>Strongyloidea</taxon>
        <taxon>Heligmosomidae</taxon>
        <taxon>Nippostrongylus</taxon>
    </lineage>
</organism>
<reference evidence="2 3" key="2">
    <citation type="submission" date="2018-11" db="EMBL/GenBank/DDBJ databases">
        <authorList>
            <consortium name="Pathogen Informatics"/>
        </authorList>
    </citation>
    <scope>NUCLEOTIDE SEQUENCE [LARGE SCALE GENOMIC DNA]</scope>
</reference>
<evidence type="ECO:0000313" key="3">
    <source>
        <dbReference type="Proteomes" id="UP000271162"/>
    </source>
</evidence>